<evidence type="ECO:0000313" key="2">
    <source>
        <dbReference type="EMBL" id="TFY69403.1"/>
    </source>
</evidence>
<accession>A0A4Y9Z6B8</accession>
<evidence type="ECO:0000256" key="1">
    <source>
        <dbReference type="SAM" id="MobiDB-lite"/>
    </source>
</evidence>
<dbReference type="AlphaFoldDB" id="A0A4Y9Z6B8"/>
<proteinExistence type="predicted"/>
<dbReference type="EMBL" id="SEKV01000010">
    <property type="protein sequence ID" value="TFY69403.1"/>
    <property type="molecule type" value="Genomic_DNA"/>
</dbReference>
<dbReference type="Proteomes" id="UP000298390">
    <property type="component" value="Unassembled WGS sequence"/>
</dbReference>
<evidence type="ECO:0000313" key="3">
    <source>
        <dbReference type="Proteomes" id="UP000298390"/>
    </source>
</evidence>
<gene>
    <name evidence="2" type="ORF">EVJ58_g417</name>
</gene>
<feature type="region of interest" description="Disordered" evidence="1">
    <location>
        <begin position="117"/>
        <end position="136"/>
    </location>
</feature>
<organism evidence="2 3">
    <name type="scientific">Rhodofomes roseus</name>
    <dbReference type="NCBI Taxonomy" id="34475"/>
    <lineage>
        <taxon>Eukaryota</taxon>
        <taxon>Fungi</taxon>
        <taxon>Dikarya</taxon>
        <taxon>Basidiomycota</taxon>
        <taxon>Agaricomycotina</taxon>
        <taxon>Agaricomycetes</taxon>
        <taxon>Polyporales</taxon>
        <taxon>Rhodofomes</taxon>
    </lineage>
</organism>
<comment type="caution">
    <text evidence="2">The sequence shown here is derived from an EMBL/GenBank/DDBJ whole genome shotgun (WGS) entry which is preliminary data.</text>
</comment>
<feature type="compositionally biased region" description="Polar residues" evidence="1">
    <location>
        <begin position="91"/>
        <end position="101"/>
    </location>
</feature>
<reference evidence="2 3" key="1">
    <citation type="submission" date="2019-01" db="EMBL/GenBank/DDBJ databases">
        <title>Genome sequencing of the rare red list fungi Fomitopsis rosea.</title>
        <authorList>
            <person name="Buettner E."/>
            <person name="Kellner H."/>
        </authorList>
    </citation>
    <scope>NUCLEOTIDE SEQUENCE [LARGE SCALE GENOMIC DNA]</scope>
    <source>
        <strain evidence="2 3">DSM 105464</strain>
    </source>
</reference>
<sequence length="136" mass="15465">MIDITWDTPETSGHSRKASTIHGWVTKMRGTLVDDERIRKQGIREMEHARRIREWKKEKGIEEQNNLLFSFVPKKPPQPNNQVMIVRRHTTTSARQSSTPHSEGLLSSEWSSAQRCDAFGDDLSAERPAGQGRNAG</sequence>
<protein>
    <submittedName>
        <fullName evidence="2">Uncharacterized protein</fullName>
    </submittedName>
</protein>
<feature type="region of interest" description="Disordered" evidence="1">
    <location>
        <begin position="90"/>
        <end position="109"/>
    </location>
</feature>
<name>A0A4Y9Z6B8_9APHY</name>